<evidence type="ECO:0008006" key="7">
    <source>
        <dbReference type="Google" id="ProtNLM"/>
    </source>
</evidence>
<protein>
    <recommendedName>
        <fullName evidence="7">Nucleoporin NUP192</fullName>
    </recommendedName>
</protein>
<evidence type="ECO:0000313" key="6">
    <source>
        <dbReference type="Proteomes" id="UP000224854"/>
    </source>
</evidence>
<evidence type="ECO:0000256" key="3">
    <source>
        <dbReference type="ARBA" id="ARBA00022448"/>
    </source>
</evidence>
<dbReference type="EMBL" id="NJEU01000235">
    <property type="protein sequence ID" value="PHH78159.1"/>
    <property type="molecule type" value="Genomic_DNA"/>
</dbReference>
<dbReference type="GO" id="GO:0044611">
    <property type="term" value="C:nuclear pore inner ring"/>
    <property type="evidence" value="ECO:0007669"/>
    <property type="project" value="TreeGrafter"/>
</dbReference>
<dbReference type="InterPro" id="IPR021827">
    <property type="entry name" value="Nup186/Nup192/Nup205"/>
</dbReference>
<evidence type="ECO:0000256" key="4">
    <source>
        <dbReference type="ARBA" id="ARBA00023242"/>
    </source>
</evidence>
<name>A0A2C5XR22_9HYPO</name>
<keyword evidence="4" id="KW-0539">Nucleus</keyword>
<gene>
    <name evidence="5" type="ORF">CDD82_3177</name>
</gene>
<dbReference type="PANTHER" id="PTHR31344:SF0">
    <property type="entry name" value="NUCLEAR PORE COMPLEX PROTEIN NUP205"/>
    <property type="match status" value="1"/>
</dbReference>
<evidence type="ECO:0000256" key="2">
    <source>
        <dbReference type="ARBA" id="ARBA00005892"/>
    </source>
</evidence>
<comment type="caution">
    <text evidence="5">The sequence shown here is derived from an EMBL/GenBank/DDBJ whole genome shotgun (WGS) entry which is preliminary data.</text>
</comment>
<accession>A0A2C5XR22</accession>
<reference evidence="5 6" key="1">
    <citation type="submission" date="2017-06" db="EMBL/GenBank/DDBJ databases">
        <title>Ant-infecting Ophiocordyceps genomes reveal a high diversity of potential behavioral manipulation genes and a possible major role for enterotoxins.</title>
        <authorList>
            <person name="De Bekker C."/>
            <person name="Evans H.C."/>
            <person name="Brachmann A."/>
            <person name="Hughes D.P."/>
        </authorList>
    </citation>
    <scope>NUCLEOTIDE SEQUENCE [LARGE SCALE GENOMIC DNA]</scope>
    <source>
        <strain evidence="5 6">1348a</strain>
    </source>
</reference>
<dbReference type="GO" id="GO:0017056">
    <property type="term" value="F:structural constituent of nuclear pore"/>
    <property type="evidence" value="ECO:0007669"/>
    <property type="project" value="TreeGrafter"/>
</dbReference>
<dbReference type="OrthoDB" id="2019644at2759"/>
<sequence length="1603" mass="181239">MADITSLDALQAFHRDLLALEDGVSEDTDCLGNDLFIDIFESELEKLWHCPRKNEKGRNAIKSGKVTLHGVEYQLSPRFQQDVLALSDELDLDELESAKYLFDSQDDLATLGRSLPECAVIRFHRQRKYLLDILRILLQLDSRESDVEEDGALEQVKMFVGNRVFRPGLVGPKRYVPRCMATMTTTKTWLQTLGDKLAAAQAFNPDNTMELSEEMETVEFSRLSLIQQHELLGVILCQCVEKREAQVSDFLDFISMLEKMDKYDMLLIHLIPAIGAFISVFGSTEGACDLIQARELNSQLLPPADDSTWPLPHVHAAFRVWWVAEYSGFYRDDPPEDALPPDTDLDQEDRERTRQLMDALKDGAFDLLLSVAADVTSPDWYDSVRTGMRNWLLRRSTTLPSESIQFSSFFQQCLMAQLEVLIDAFITNLPDVIRRLRVEEDEQRQLSQAHEQDLDLERFLLLIAYAYEGRPDAALNFWSDAESNLAGFMQWASRRASTPLVTSFCEMLQAISANAECATAAHEFLLDEGHGSSVKMRRTLSLTWNQIFRELAYYCDMIKQKPTPTQTVRFRGPKMANEQLETEPESAMLLECYLRLMAKLASESEMARQFLLLEASRAPTVVGILFSLASSPIPPRLRGCIFMTLKALLTRKSKDESYAMWTCLETWVNGGYAVTATASLRHGQQPPPVSMERIFTEMSNGFEDPESFIQLLLALISPSKDSIQPIDWLPFPGNLGISSRYPGIEIYVDFVVGMVFANRSQEIQDKHQLRMLRLSCLEFMLACFDSFNENLIIISNTTKLVIDSLTAYVCKHPFGRVMEWMYNDKVMKALFDTIHQDPREVANATSDSPLILSIQRAVEVISRVLDLEPTYQNLVKPPIKRHANSRREPVAHASYSSFADGLVTRLSLVVDLGRYCGMSYPDVTLACLKLLEKMSASSSIAASWSGSSILAHRNKAIVALEANGEHEPISRAYLAKLYILDFMLQSLKTTPNEPTIAHLLLGFRCGVDSLSVDPRGAFEQKTSLFHFLLKLFFEIPFGDTTGMRKWLIVLKCRIMRILRILWSNQISAPIVVKELRDEEFLFHLVIRQTVIQSNLLWEGQQVGHAEFPLTEGAPALVDFLALRSMALEYIGTELCLISQGRMPIVKRRIYEALNGQVMGEDNQFISTPTVFDLYDFLLPQGYWDVPPPSIQHYQHFDFSICIKNDADSNQVYNLDLVQDLILLARNQKYCKPGSLITRQEMAETDNERASIVSYLNSRNQRAQIAKQGLSVLKAWTRLVLLMAVLSSLNDFASDRPDEALELAKLARVLLCRFDVKSLDNRDSQGQAIGNLIGDKLYQSVYYEICYRYLNSTPEEASLSTSHPRTSKTIHVYGERLISVICDDAYGSSPACQAAAMILLKALVYAGSYENDDYVIETLSRLNFIGILVDSLRNIMTDWHRVFKSGNADQQHFEEARLALLLQIAQSRTGAKYLVYGNLFRTLETSGLFSADPELQIEANDPRVLEQHYSLLAKVVRIIGAAVLSRGSHNVDQSRKFLTDHRILVTHTLKRSAGIGHVEANGPLEEHIAELADAFMVVITGTGFVQYEDDEVAETAKSSHVLFH</sequence>
<dbReference type="PANTHER" id="PTHR31344">
    <property type="entry name" value="NUCLEAR PORE COMPLEX PROTEIN NUP205"/>
    <property type="match status" value="1"/>
</dbReference>
<keyword evidence="3" id="KW-0813">Transport</keyword>
<dbReference type="GO" id="GO:0006999">
    <property type="term" value="P:nuclear pore organization"/>
    <property type="evidence" value="ECO:0007669"/>
    <property type="project" value="TreeGrafter"/>
</dbReference>
<comment type="subcellular location">
    <subcellularLocation>
        <location evidence="1">Nucleus</location>
    </subcellularLocation>
</comment>
<dbReference type="Proteomes" id="UP000224854">
    <property type="component" value="Unassembled WGS sequence"/>
</dbReference>
<dbReference type="Pfam" id="PF11894">
    <property type="entry name" value="Nup192"/>
    <property type="match status" value="1"/>
</dbReference>
<organism evidence="5 6">
    <name type="scientific">Ophiocordyceps australis</name>
    <dbReference type="NCBI Taxonomy" id="1399860"/>
    <lineage>
        <taxon>Eukaryota</taxon>
        <taxon>Fungi</taxon>
        <taxon>Dikarya</taxon>
        <taxon>Ascomycota</taxon>
        <taxon>Pezizomycotina</taxon>
        <taxon>Sordariomycetes</taxon>
        <taxon>Hypocreomycetidae</taxon>
        <taxon>Hypocreales</taxon>
        <taxon>Ophiocordycipitaceae</taxon>
        <taxon>Ophiocordyceps</taxon>
    </lineage>
</organism>
<comment type="similarity">
    <text evidence="2">Belongs to the NUP186/NUP192/NUP205 family.</text>
</comment>
<evidence type="ECO:0000313" key="5">
    <source>
        <dbReference type="EMBL" id="PHH78159.1"/>
    </source>
</evidence>
<keyword evidence="6" id="KW-1185">Reference proteome</keyword>
<proteinExistence type="inferred from homology"/>
<evidence type="ECO:0000256" key="1">
    <source>
        <dbReference type="ARBA" id="ARBA00004123"/>
    </source>
</evidence>